<keyword evidence="6" id="KW-0319">Glycerol metabolism</keyword>
<proteinExistence type="predicted"/>
<evidence type="ECO:0000256" key="7">
    <source>
        <dbReference type="ARBA" id="ARBA00046577"/>
    </source>
</evidence>
<reference evidence="10" key="1">
    <citation type="submission" date="2009-02" db="EMBL/GenBank/DDBJ databases">
        <authorList>
            <person name="Fulton L."/>
            <person name="Clifton S."/>
            <person name="Fulton B."/>
            <person name="Xu J."/>
            <person name="Minx P."/>
            <person name="Pepin K.H."/>
            <person name="Johnson M."/>
            <person name="Bhonagiri V."/>
            <person name="Nash W.E."/>
            <person name="Mardis E.R."/>
            <person name="Wilson R.K."/>
        </authorList>
    </citation>
    <scope>NUCLEOTIDE SEQUENCE [LARGE SCALE GENOMIC DNA]</scope>
    <source>
        <strain evidence="10">DSM 15053</strain>
    </source>
</reference>
<dbReference type="FunFam" id="1.25.40.340:FF:000002">
    <property type="entry name" value="Dihydroxyacetone kinase, L subunit"/>
    <property type="match status" value="1"/>
</dbReference>
<keyword evidence="4 10" id="KW-0808">Transferase</keyword>
<evidence type="ECO:0000313" key="10">
    <source>
        <dbReference type="EMBL" id="EEG74320.1"/>
    </source>
</evidence>
<evidence type="ECO:0000256" key="4">
    <source>
        <dbReference type="ARBA" id="ARBA00022679"/>
    </source>
</evidence>
<dbReference type="eggNOG" id="COG1461">
    <property type="taxonomic scope" value="Bacteria"/>
</dbReference>
<evidence type="ECO:0000256" key="3">
    <source>
        <dbReference type="ARBA" id="ARBA00012095"/>
    </source>
</evidence>
<sequence length="215" mass="23794">MKAVLGKEDYLDYFSRVLKKLEQEKDYVTELDAATGDGDHWANMYTGFKKLTDSAEDLRKENLSGLMKRCGMLLMSGIGGSSGVLYGGAYISVSKALEGTEEIDLETFYNILKAMLESIMSRGGARPGHKTMIDALDPAVNVLRRLLDENQPECEVLEAVKEASRKGADATRSMRAVFGRAVYQADKGEGHLDPGAVTMYYQIEILADMFLEKLK</sequence>
<evidence type="ECO:0000256" key="6">
    <source>
        <dbReference type="ARBA" id="ARBA00022798"/>
    </source>
</evidence>
<dbReference type="EMBL" id="ABYI02000020">
    <property type="protein sequence ID" value="EEG74320.1"/>
    <property type="molecule type" value="Genomic_DNA"/>
</dbReference>
<dbReference type="EC" id="2.7.1.121" evidence="3"/>
<comment type="function">
    <text evidence="8">ADP-binding subunit of the dihydroxyacetone kinase, which is responsible for the phosphoenolpyruvate (PEP)-dependent phosphorylation of dihydroxyacetone. DhaL-ADP is converted to DhaL-ATP via a phosphoryl group transfer from DhaM and transmits it to dihydroxyacetone binds to DhaK.</text>
</comment>
<dbReference type="AlphaFoldDB" id="C0C0I3"/>
<protein>
    <recommendedName>
        <fullName evidence="3">phosphoenolpyruvate--glycerone phosphotransferase</fullName>
        <ecNumber evidence="3">2.7.1.121</ecNumber>
    </recommendedName>
</protein>
<evidence type="ECO:0000259" key="9">
    <source>
        <dbReference type="PROSITE" id="PS51480"/>
    </source>
</evidence>
<comment type="caution">
    <text evidence="10">The sequence shown here is derived from an EMBL/GenBank/DDBJ whole genome shotgun (WGS) entry which is preliminary data.</text>
</comment>
<dbReference type="PANTHER" id="PTHR28629:SF4">
    <property type="entry name" value="TRIOKINASE_FMN CYCLASE"/>
    <property type="match status" value="1"/>
</dbReference>
<dbReference type="PANTHER" id="PTHR28629">
    <property type="entry name" value="TRIOKINASE/FMN CYCLASE"/>
    <property type="match status" value="1"/>
</dbReference>
<evidence type="ECO:0000256" key="8">
    <source>
        <dbReference type="ARBA" id="ARBA00055771"/>
    </source>
</evidence>
<dbReference type="InterPro" id="IPR036117">
    <property type="entry name" value="DhaL_dom_sf"/>
</dbReference>
<dbReference type="InterPro" id="IPR050861">
    <property type="entry name" value="Dihydroxyacetone_Kinase"/>
</dbReference>
<dbReference type="SUPFAM" id="SSF101473">
    <property type="entry name" value="DhaL-like"/>
    <property type="match status" value="1"/>
</dbReference>
<comment type="catalytic activity">
    <reaction evidence="1">
        <text>dihydroxyacetone + phosphoenolpyruvate = dihydroxyacetone phosphate + pyruvate</text>
        <dbReference type="Rhea" id="RHEA:18381"/>
        <dbReference type="ChEBI" id="CHEBI:15361"/>
        <dbReference type="ChEBI" id="CHEBI:16016"/>
        <dbReference type="ChEBI" id="CHEBI:57642"/>
        <dbReference type="ChEBI" id="CHEBI:58702"/>
        <dbReference type="EC" id="2.7.1.121"/>
    </reaction>
</comment>
<dbReference type="InterPro" id="IPR004007">
    <property type="entry name" value="DhaL_dom"/>
</dbReference>
<dbReference type="RefSeq" id="WP_006442924.1">
    <property type="nucleotide sequence ID" value="NZ_GG657759.1"/>
</dbReference>
<dbReference type="STRING" id="553973.CLOHYLEM_05579"/>
<dbReference type="Gene3D" id="1.25.40.340">
    <property type="match status" value="1"/>
</dbReference>
<dbReference type="Pfam" id="PF02734">
    <property type="entry name" value="Dak2"/>
    <property type="match status" value="1"/>
</dbReference>
<dbReference type="SMART" id="SM01120">
    <property type="entry name" value="Dak2"/>
    <property type="match status" value="1"/>
</dbReference>
<accession>C0C0I3</accession>
<gene>
    <name evidence="10" type="primary">dhaL</name>
    <name evidence="10" type="ORF">CLOHYLEM_05579</name>
</gene>
<comment type="pathway">
    <text evidence="2">Polyol metabolism; glycerol degradation.</text>
</comment>
<dbReference type="GO" id="GO:0019563">
    <property type="term" value="P:glycerol catabolic process"/>
    <property type="evidence" value="ECO:0007669"/>
    <property type="project" value="TreeGrafter"/>
</dbReference>
<dbReference type="GO" id="GO:0005829">
    <property type="term" value="C:cytosol"/>
    <property type="evidence" value="ECO:0007669"/>
    <property type="project" value="TreeGrafter"/>
</dbReference>
<reference evidence="10" key="2">
    <citation type="submission" date="2013-06" db="EMBL/GenBank/DDBJ databases">
        <title>Draft genome sequence of Clostridium hylemonae (DSM 15053).</title>
        <authorList>
            <person name="Sudarsanam P."/>
            <person name="Ley R."/>
            <person name="Guruge J."/>
            <person name="Turnbaugh P.J."/>
            <person name="Mahowald M."/>
            <person name="Liep D."/>
            <person name="Gordon J."/>
        </authorList>
    </citation>
    <scope>NUCLEOTIDE SEQUENCE</scope>
    <source>
        <strain evidence="10">DSM 15053</strain>
    </source>
</reference>
<evidence type="ECO:0000256" key="1">
    <source>
        <dbReference type="ARBA" id="ARBA00001113"/>
    </source>
</evidence>
<keyword evidence="11" id="KW-1185">Reference proteome</keyword>
<keyword evidence="5 10" id="KW-0418">Kinase</keyword>
<dbReference type="InterPro" id="IPR012737">
    <property type="entry name" value="DhaK_L_YcgS"/>
</dbReference>
<comment type="subunit">
    <text evidence="7">Homodimer. The dihydroxyacetone kinase complex is composed of a homodimer of DhaM, a homodimer of DhaK and the subunit DhaL.</text>
</comment>
<organism evidence="10 11">
    <name type="scientific">[Clostridium] hylemonae DSM 15053</name>
    <dbReference type="NCBI Taxonomy" id="553973"/>
    <lineage>
        <taxon>Bacteria</taxon>
        <taxon>Bacillati</taxon>
        <taxon>Bacillota</taxon>
        <taxon>Clostridia</taxon>
        <taxon>Lachnospirales</taxon>
        <taxon>Lachnospiraceae</taxon>
    </lineage>
</organism>
<evidence type="ECO:0000256" key="2">
    <source>
        <dbReference type="ARBA" id="ARBA00004745"/>
    </source>
</evidence>
<dbReference type="GO" id="GO:0047324">
    <property type="term" value="F:phosphoenolpyruvate-glycerone phosphotransferase activity"/>
    <property type="evidence" value="ECO:0007669"/>
    <property type="project" value="UniProtKB-EC"/>
</dbReference>
<dbReference type="GO" id="GO:0004371">
    <property type="term" value="F:glycerone kinase activity"/>
    <property type="evidence" value="ECO:0007669"/>
    <property type="project" value="InterPro"/>
</dbReference>
<dbReference type="PROSITE" id="PS51480">
    <property type="entry name" value="DHAL"/>
    <property type="match status" value="1"/>
</dbReference>
<feature type="domain" description="DhaL" evidence="9">
    <location>
        <begin position="8"/>
        <end position="208"/>
    </location>
</feature>
<dbReference type="Proteomes" id="UP000004893">
    <property type="component" value="Unassembled WGS sequence"/>
</dbReference>
<dbReference type="NCBIfam" id="TIGR02365">
    <property type="entry name" value="dha_L_ycgS"/>
    <property type="match status" value="1"/>
</dbReference>
<evidence type="ECO:0000313" key="11">
    <source>
        <dbReference type="Proteomes" id="UP000004893"/>
    </source>
</evidence>
<dbReference type="HOGENOM" id="CLU_066424_1_0_9"/>
<name>C0C0I3_9FIRM</name>
<evidence type="ECO:0000256" key="5">
    <source>
        <dbReference type="ARBA" id="ARBA00022777"/>
    </source>
</evidence>